<keyword evidence="8" id="KW-1185">Reference proteome</keyword>
<organism evidence="7 8">
    <name type="scientific">Nezara viridula</name>
    <name type="common">Southern green stink bug</name>
    <name type="synonym">Cimex viridulus</name>
    <dbReference type="NCBI Taxonomy" id="85310"/>
    <lineage>
        <taxon>Eukaryota</taxon>
        <taxon>Metazoa</taxon>
        <taxon>Ecdysozoa</taxon>
        <taxon>Arthropoda</taxon>
        <taxon>Hexapoda</taxon>
        <taxon>Insecta</taxon>
        <taxon>Pterygota</taxon>
        <taxon>Neoptera</taxon>
        <taxon>Paraneoptera</taxon>
        <taxon>Hemiptera</taxon>
        <taxon>Heteroptera</taxon>
        <taxon>Panheteroptera</taxon>
        <taxon>Pentatomomorpha</taxon>
        <taxon>Pentatomoidea</taxon>
        <taxon>Pentatomidae</taxon>
        <taxon>Pentatominae</taxon>
        <taxon>Nezara</taxon>
    </lineage>
</organism>
<dbReference type="InterPro" id="IPR007052">
    <property type="entry name" value="CS_dom"/>
</dbReference>
<dbReference type="EMBL" id="OV725080">
    <property type="protein sequence ID" value="CAH1400137.1"/>
    <property type="molecule type" value="Genomic_DNA"/>
</dbReference>
<dbReference type="InterPro" id="IPR008978">
    <property type="entry name" value="HSP20-like_chaperone"/>
</dbReference>
<proteinExistence type="predicted"/>
<dbReference type="CDD" id="cd06463">
    <property type="entry name" value="p23_like"/>
    <property type="match status" value="1"/>
</dbReference>
<dbReference type="Pfam" id="PF04969">
    <property type="entry name" value="CS"/>
    <property type="match status" value="1"/>
</dbReference>
<keyword evidence="5" id="KW-0539">Nucleus</keyword>
<gene>
    <name evidence="7" type="ORF">NEZAVI_LOCUS9437</name>
</gene>
<comment type="subcellular location">
    <subcellularLocation>
        <location evidence="2">Cytoplasm</location>
    </subcellularLocation>
    <subcellularLocation>
        <location evidence="1">Nucleus</location>
    </subcellularLocation>
</comment>
<accession>A0A9P0MRN2</accession>
<dbReference type="PANTHER" id="PTHR21664:SF1">
    <property type="entry name" value="NUDC DOMAIN-CONTAINING PROTEIN 1"/>
    <property type="match status" value="1"/>
</dbReference>
<dbReference type="PANTHER" id="PTHR21664">
    <property type="entry name" value="CHRONIC MYELOGENOUS LEUKEMIA TUMOR ANTIGEN 66"/>
    <property type="match status" value="1"/>
</dbReference>
<sequence length="544" mass="61384">MSVSADFVINRNFLDTKFEGYKLNTDSLPICTKSILDGIDIVYPSDDQYSFIQQREYSIHDHIHSDPWDSLSVYYVDSEWKIKCLTVPSEESVDVEGPFEVWEIPKTKQRTLGRSNVTICFASEDLVVISDGAGTLFILSSGSRHQGRSKWKSLHFEEIESPGRIVDAKSPKQGEIHLLYIHVDSKQTYLSHLYLTSNEGEQWKLQRRRAVYGKSTLDYAALSSDCSVMYIVSQEELKSQEVIDEEKKPVIENVKSFEWQQNYEEVKLWLDLHCNKQPTIKVSASELVVTVSEKTLLKGQLYRPIEEGLTVWTATNSKLEIVMSKRDEGTMWPKIFEVSDWHGKEISDPNLVAEIHSKLAHLTSETEDVGGATVLNSGQLEECDINDGDRRAFFAYDLSSANIISIHKVELGSGQWLMHGPKSLNRPPRFCIRSDVDGIVCEVTKEHKLSHTATICAFGFIQASKASRIFSFFPADMSYAGVVDAGGRIFLYKGGLRPGLKTSWGIQYVLSLPNEKRVLGVHATSHHIFLLSNQQLHVVGLPLS</sequence>
<evidence type="ECO:0000313" key="7">
    <source>
        <dbReference type="EMBL" id="CAH1400137.1"/>
    </source>
</evidence>
<dbReference type="PROSITE" id="PS51203">
    <property type="entry name" value="CS"/>
    <property type="match status" value="1"/>
</dbReference>
<evidence type="ECO:0000256" key="4">
    <source>
        <dbReference type="ARBA" id="ARBA00022490"/>
    </source>
</evidence>
<dbReference type="Gene3D" id="2.60.40.790">
    <property type="match status" value="1"/>
</dbReference>
<dbReference type="InterPro" id="IPR037895">
    <property type="entry name" value="NUDCD1"/>
</dbReference>
<evidence type="ECO:0000256" key="5">
    <source>
        <dbReference type="ARBA" id="ARBA00023242"/>
    </source>
</evidence>
<dbReference type="SUPFAM" id="SSF49764">
    <property type="entry name" value="HSP20-like chaperones"/>
    <property type="match status" value="1"/>
</dbReference>
<evidence type="ECO:0000313" key="8">
    <source>
        <dbReference type="Proteomes" id="UP001152798"/>
    </source>
</evidence>
<keyword evidence="4" id="KW-0963">Cytoplasm</keyword>
<reference evidence="7" key="1">
    <citation type="submission" date="2022-01" db="EMBL/GenBank/DDBJ databases">
        <authorList>
            <person name="King R."/>
        </authorList>
    </citation>
    <scope>NUCLEOTIDE SEQUENCE</scope>
</reference>
<protein>
    <recommendedName>
        <fullName evidence="3">NudC domain-containing protein 1</fullName>
    </recommendedName>
</protein>
<feature type="domain" description="CS" evidence="6">
    <location>
        <begin position="252"/>
        <end position="336"/>
    </location>
</feature>
<dbReference type="Proteomes" id="UP001152798">
    <property type="component" value="Chromosome 4"/>
</dbReference>
<dbReference type="AlphaFoldDB" id="A0A9P0MRN2"/>
<evidence type="ECO:0000256" key="1">
    <source>
        <dbReference type="ARBA" id="ARBA00004123"/>
    </source>
</evidence>
<evidence type="ECO:0000256" key="3">
    <source>
        <dbReference type="ARBA" id="ARBA00018915"/>
    </source>
</evidence>
<dbReference type="OrthoDB" id="428655at2759"/>
<name>A0A9P0MRN2_NEZVI</name>
<evidence type="ECO:0000256" key="2">
    <source>
        <dbReference type="ARBA" id="ARBA00004496"/>
    </source>
</evidence>
<evidence type="ECO:0000259" key="6">
    <source>
        <dbReference type="PROSITE" id="PS51203"/>
    </source>
</evidence>
<dbReference type="GO" id="GO:0005737">
    <property type="term" value="C:cytoplasm"/>
    <property type="evidence" value="ECO:0007669"/>
    <property type="project" value="UniProtKB-SubCell"/>
</dbReference>
<dbReference type="GO" id="GO:0005634">
    <property type="term" value="C:nucleus"/>
    <property type="evidence" value="ECO:0007669"/>
    <property type="project" value="UniProtKB-SubCell"/>
</dbReference>